<protein>
    <submittedName>
        <fullName evidence="1">Uncharacterized protein</fullName>
    </submittedName>
</protein>
<reference evidence="1 2" key="1">
    <citation type="submission" date="2016-10" db="EMBL/GenBank/DDBJ databases">
        <authorList>
            <person name="de Groot N.N."/>
        </authorList>
    </citation>
    <scope>NUCLEOTIDE SEQUENCE [LARGE SCALE GENOMIC DNA]</scope>
    <source>
        <strain evidence="1 2">Nm22</strain>
    </source>
</reference>
<proteinExistence type="predicted"/>
<dbReference type="Proteomes" id="UP000199459">
    <property type="component" value="Unassembled WGS sequence"/>
</dbReference>
<dbReference type="EMBL" id="FOCP01000001">
    <property type="protein sequence ID" value="SEM72038.1"/>
    <property type="molecule type" value="Genomic_DNA"/>
</dbReference>
<dbReference type="AlphaFoldDB" id="A0A1H8AQE1"/>
<organism evidence="1 2">
    <name type="scientific">Nitrosomonas marina</name>
    <dbReference type="NCBI Taxonomy" id="917"/>
    <lineage>
        <taxon>Bacteria</taxon>
        <taxon>Pseudomonadati</taxon>
        <taxon>Pseudomonadota</taxon>
        <taxon>Betaproteobacteria</taxon>
        <taxon>Nitrosomonadales</taxon>
        <taxon>Nitrosomonadaceae</taxon>
        <taxon>Nitrosomonas</taxon>
    </lineage>
</organism>
<gene>
    <name evidence="1" type="ORF">SAMN05216325_101238</name>
</gene>
<name>A0A1H8AQE1_9PROT</name>
<accession>A0A1H8AQE1</accession>
<evidence type="ECO:0000313" key="1">
    <source>
        <dbReference type="EMBL" id="SEM72038.1"/>
    </source>
</evidence>
<evidence type="ECO:0000313" key="2">
    <source>
        <dbReference type="Proteomes" id="UP000199459"/>
    </source>
</evidence>
<sequence>MFKAATPSEHGIQPVFHDNPPIETHDYFILHYFFQEERNPTKTAQQLK</sequence>